<proteinExistence type="predicted"/>
<sequence length="33" mass="3810">MESDNGVVDGFIRVTDTDDQKVLEQLKIAWKMK</sequence>
<reference evidence="1" key="1">
    <citation type="submission" date="2023-03" db="EMBL/GenBank/DDBJ databases">
        <authorList>
            <person name="Cremers G."/>
            <person name="Picone N."/>
        </authorList>
    </citation>
    <scope>NUCLEOTIDE SEQUENCE</scope>
    <source>
        <strain evidence="1">Sample_alias</strain>
    </source>
</reference>
<dbReference type="EMBL" id="OX458932">
    <property type="protein sequence ID" value="CAI9086274.1"/>
    <property type="molecule type" value="Genomic_DNA"/>
</dbReference>
<organism evidence="1 2">
    <name type="scientific">Candidatus Methylacidiphilum fumarolicum</name>
    <dbReference type="NCBI Taxonomy" id="591154"/>
    <lineage>
        <taxon>Bacteria</taxon>
        <taxon>Pseudomonadati</taxon>
        <taxon>Verrucomicrobiota</taxon>
        <taxon>Methylacidiphilae</taxon>
        <taxon>Methylacidiphilales</taxon>
        <taxon>Methylacidiphilaceae</taxon>
        <taxon>Methylacidiphilum (ex Ratnadevi et al. 2023)</taxon>
    </lineage>
</organism>
<gene>
    <name evidence="1" type="ORF">MFUM_1952</name>
</gene>
<evidence type="ECO:0000313" key="2">
    <source>
        <dbReference type="Proteomes" id="UP001161497"/>
    </source>
</evidence>
<keyword evidence="2" id="KW-1185">Reference proteome</keyword>
<name>A0ABN8XH37_9BACT</name>
<protein>
    <submittedName>
        <fullName evidence="1">Uncharacterized protein</fullName>
    </submittedName>
</protein>
<evidence type="ECO:0000313" key="1">
    <source>
        <dbReference type="EMBL" id="CAI9086274.1"/>
    </source>
</evidence>
<accession>A0ABN8XH37</accession>
<dbReference type="Proteomes" id="UP001161497">
    <property type="component" value="Chromosome"/>
</dbReference>